<dbReference type="InterPro" id="IPR051135">
    <property type="entry name" value="Gal/GlcNAc/GalNAc_ST"/>
</dbReference>
<dbReference type="OrthoDB" id="6138663at2759"/>
<keyword evidence="4" id="KW-1185">Reference proteome</keyword>
<dbReference type="GO" id="GO:0001517">
    <property type="term" value="F:N-acetylglucosamine 6-O-sulfotransferase activity"/>
    <property type="evidence" value="ECO:0007669"/>
    <property type="project" value="TreeGrafter"/>
</dbReference>
<evidence type="ECO:0000259" key="2">
    <source>
        <dbReference type="Pfam" id="PF00685"/>
    </source>
</evidence>
<organism evidence="3 4">
    <name type="scientific">Branchiostoma lanceolatum</name>
    <name type="common">Common lancelet</name>
    <name type="synonym">Amphioxus lanceolatum</name>
    <dbReference type="NCBI Taxonomy" id="7740"/>
    <lineage>
        <taxon>Eukaryota</taxon>
        <taxon>Metazoa</taxon>
        <taxon>Chordata</taxon>
        <taxon>Cephalochordata</taxon>
        <taxon>Leptocardii</taxon>
        <taxon>Amphioxiformes</taxon>
        <taxon>Branchiostomatidae</taxon>
        <taxon>Branchiostoma</taxon>
    </lineage>
</organism>
<dbReference type="PANTHER" id="PTHR10704:SF44">
    <property type="entry name" value="LD35051P-RELATED"/>
    <property type="match status" value="1"/>
</dbReference>
<reference evidence="3" key="1">
    <citation type="submission" date="2022-01" db="EMBL/GenBank/DDBJ databases">
        <authorList>
            <person name="Braso-Vives M."/>
        </authorList>
    </citation>
    <scope>NUCLEOTIDE SEQUENCE</scope>
</reference>
<dbReference type="GO" id="GO:0006044">
    <property type="term" value="P:N-acetylglucosamine metabolic process"/>
    <property type="evidence" value="ECO:0007669"/>
    <property type="project" value="TreeGrafter"/>
</dbReference>
<dbReference type="SUPFAM" id="SSF52540">
    <property type="entry name" value="P-loop containing nucleoside triphosphate hydrolases"/>
    <property type="match status" value="1"/>
</dbReference>
<proteinExistence type="inferred from homology"/>
<evidence type="ECO:0000313" key="4">
    <source>
        <dbReference type="Proteomes" id="UP000838412"/>
    </source>
</evidence>
<evidence type="ECO:0000256" key="1">
    <source>
        <dbReference type="RuleBase" id="RU361155"/>
    </source>
</evidence>
<keyword evidence="1" id="KW-0808">Transferase</keyword>
<name>A0A8J9YTA7_BRALA</name>
<dbReference type="AlphaFoldDB" id="A0A8J9YTA7"/>
<comment type="similarity">
    <text evidence="1">Belongs to the sulfotransferase 1 family.</text>
</comment>
<protein>
    <recommendedName>
        <fullName evidence="1">Sulfotransferase</fullName>
        <ecNumber evidence="1">2.8.2.-</ecNumber>
    </recommendedName>
</protein>
<dbReference type="Gene3D" id="3.40.50.300">
    <property type="entry name" value="P-loop containing nucleotide triphosphate hydrolases"/>
    <property type="match status" value="1"/>
</dbReference>
<dbReference type="InterPro" id="IPR000863">
    <property type="entry name" value="Sulfotransferase_dom"/>
</dbReference>
<accession>A0A8J9YTA7</accession>
<dbReference type="EC" id="2.8.2.-" evidence="1"/>
<evidence type="ECO:0000313" key="3">
    <source>
        <dbReference type="EMBL" id="CAH1241342.1"/>
    </source>
</evidence>
<feature type="domain" description="Sulfotransferase" evidence="2">
    <location>
        <begin position="151"/>
        <end position="461"/>
    </location>
</feature>
<sequence length="493" mass="56130">MSVRGAVGVALLVMTLFCLCMLLFLGHLELSRPRVAMLNRALAGVQHSQRGTQRTFPVQQTVSREAVLPDLHTVSPRRTVSPNETMASFHDGMETMARSVEYVEEPINKEEQLSALRERWEYYPGNDYGEEGGQFGNQSGLGGDPARRLAVVVFAQMRTGSSFTGQLFNQHPSFFYMFEPLWHLHHPQNVAYRPIPVVNGRATVRLSAIAHRPPEATFGKVLEGILRCDFGELTKFIGRKGLFAAGSDRALVRFCDEVLHWPPRRCSYALRPQTLPKVVNYCKRTPYTAVKTIRIQNMNSLEHLLSDPTLDLKIVHLVRDPRATITSRLSLMDARHRAKLPFPPNLLNEKDINKLCGWITRSTVTTDVPSPWRDRYIMVRYEDLAEHPELMTKRLYEFLGVPLDDMVLHWVRENTKGDGKPHDHFSTKHHDANATAKIWRYRLSFPAVAKVQDMCRDAMKMVGYKEVDSPEKLRDLQTSLVDAIPANVIAIRP</sequence>
<dbReference type="Proteomes" id="UP000838412">
    <property type="component" value="Chromosome 12"/>
</dbReference>
<dbReference type="GO" id="GO:0006790">
    <property type="term" value="P:sulfur compound metabolic process"/>
    <property type="evidence" value="ECO:0007669"/>
    <property type="project" value="TreeGrafter"/>
</dbReference>
<gene>
    <name evidence="3" type="primary">CHST1</name>
    <name evidence="3" type="ORF">BLAG_LOCUS5029</name>
</gene>
<dbReference type="PANTHER" id="PTHR10704">
    <property type="entry name" value="CARBOHYDRATE SULFOTRANSFERASE"/>
    <property type="match status" value="1"/>
</dbReference>
<dbReference type="InterPro" id="IPR027417">
    <property type="entry name" value="P-loop_NTPase"/>
</dbReference>
<dbReference type="Pfam" id="PF00685">
    <property type="entry name" value="Sulfotransfer_1"/>
    <property type="match status" value="1"/>
</dbReference>
<dbReference type="EMBL" id="OV696697">
    <property type="protein sequence ID" value="CAH1241342.1"/>
    <property type="molecule type" value="Genomic_DNA"/>
</dbReference>